<dbReference type="OrthoDB" id="671511at2"/>
<organism evidence="1 2">
    <name type="scientific">Massilia glaciei</name>
    <dbReference type="NCBI Taxonomy" id="1524097"/>
    <lineage>
        <taxon>Bacteria</taxon>
        <taxon>Pseudomonadati</taxon>
        <taxon>Pseudomonadota</taxon>
        <taxon>Betaproteobacteria</taxon>
        <taxon>Burkholderiales</taxon>
        <taxon>Oxalobacteraceae</taxon>
        <taxon>Telluria group</taxon>
        <taxon>Massilia</taxon>
    </lineage>
</organism>
<dbReference type="Proteomes" id="UP000241421">
    <property type="component" value="Unassembled WGS sequence"/>
</dbReference>
<protein>
    <recommendedName>
        <fullName evidence="3">Type II toxin-antitoxin system HicA family toxin</fullName>
    </recommendedName>
</protein>
<evidence type="ECO:0000313" key="1">
    <source>
        <dbReference type="EMBL" id="PWF41327.1"/>
    </source>
</evidence>
<comment type="caution">
    <text evidence="1">The sequence shown here is derived from an EMBL/GenBank/DDBJ whole genome shotgun (WGS) entry which is preliminary data.</text>
</comment>
<reference evidence="1 2" key="1">
    <citation type="submission" date="2018-04" db="EMBL/GenBank/DDBJ databases">
        <title>Massilia violaceinigra sp. nov., a novel purple-pigmented bacterium isolated from Tianshan glacier, Xinjiang, China.</title>
        <authorList>
            <person name="Wang H."/>
        </authorList>
    </citation>
    <scope>NUCLEOTIDE SEQUENCE [LARGE SCALE GENOMIC DNA]</scope>
    <source>
        <strain evidence="1 2">B448-2</strain>
    </source>
</reference>
<proteinExistence type="predicted"/>
<sequence>MPRKRGDVEKGLLNKGFRGREGDHHYYNYFNTQGKKTAVFTKTSHSHTEISKGLISLMAKQCKVPKQTFEQLVDCPLSQLQYEGLLIEGGHVSPLSP</sequence>
<keyword evidence="2" id="KW-1185">Reference proteome</keyword>
<dbReference type="EMBL" id="PXWF02000313">
    <property type="protein sequence ID" value="PWF41327.1"/>
    <property type="molecule type" value="Genomic_DNA"/>
</dbReference>
<dbReference type="AlphaFoldDB" id="A0A2U2HDS6"/>
<accession>A0A2U2HDS6</accession>
<evidence type="ECO:0008006" key="3">
    <source>
        <dbReference type="Google" id="ProtNLM"/>
    </source>
</evidence>
<gene>
    <name evidence="1" type="ORF">C7C56_024875</name>
</gene>
<evidence type="ECO:0000313" key="2">
    <source>
        <dbReference type="Proteomes" id="UP000241421"/>
    </source>
</evidence>
<dbReference type="RefSeq" id="WP_106760040.1">
    <property type="nucleotide sequence ID" value="NZ_PXWF02000313.1"/>
</dbReference>
<name>A0A2U2HDS6_9BURK</name>